<dbReference type="PANTHER" id="PTHR14222:SF2">
    <property type="entry name" value="CONDENSIN COMPLEX SUBUNIT 1"/>
    <property type="match status" value="1"/>
</dbReference>
<dbReference type="PROSITE" id="PS50176">
    <property type="entry name" value="ARM_REPEAT"/>
    <property type="match status" value="1"/>
</dbReference>
<dbReference type="PANTHER" id="PTHR14222">
    <property type="entry name" value="CONDENSIN"/>
    <property type="match status" value="1"/>
</dbReference>
<dbReference type="Gene3D" id="1.25.10.10">
    <property type="entry name" value="Leucine-rich Repeat Variant"/>
    <property type="match status" value="2"/>
</dbReference>
<keyword evidence="4" id="KW-0226">DNA condensation</keyword>
<keyword evidence="11" id="KW-1185">Reference proteome</keyword>
<protein>
    <submittedName>
        <fullName evidence="10">Oidioi.mRNA.OKI2018_I69.PAR.g11037.t1.cds</fullName>
    </submittedName>
</protein>
<feature type="domain" description="Condensin complex subunit 1 C-terminal" evidence="9">
    <location>
        <begin position="868"/>
        <end position="1013"/>
    </location>
</feature>
<keyword evidence="2" id="KW-0132">Cell division</keyword>
<gene>
    <name evidence="10" type="ORF">OKIOD_LOCUS2595</name>
</gene>
<dbReference type="InterPro" id="IPR026971">
    <property type="entry name" value="CND1/NCAPD3"/>
</dbReference>
<evidence type="ECO:0000256" key="2">
    <source>
        <dbReference type="ARBA" id="ARBA00022618"/>
    </source>
</evidence>
<dbReference type="InterPro" id="IPR011989">
    <property type="entry name" value="ARM-like"/>
</dbReference>
<feature type="region of interest" description="Disordered" evidence="8">
    <location>
        <begin position="1078"/>
        <end position="1145"/>
    </location>
</feature>
<dbReference type="InterPro" id="IPR016024">
    <property type="entry name" value="ARM-type_fold"/>
</dbReference>
<keyword evidence="6" id="KW-0131">Cell cycle</keyword>
<dbReference type="Pfam" id="PF12717">
    <property type="entry name" value="Cnd1"/>
    <property type="match status" value="1"/>
</dbReference>
<evidence type="ECO:0000256" key="1">
    <source>
        <dbReference type="ARBA" id="ARBA00004123"/>
    </source>
</evidence>
<sequence length="1145" mass="130456">MPWNVPQGYSIDDLLEELNVDIITIPEVPTKLNIVNQKIRKIGLTPMVEEETFGVLMSAIFHYQKLKDDVTGDLWDVIDRGYRDNRERPDQDTLMKSLFLSCQLMDQTTKKSSTKVKDTLIELFIKRWIKQLEIIGRREIHSPEAASMIMGVCWQVLGSCKKNKSVQKDITEIISKVIKTVGSQEVAINIVKFIQKDESLAEFFAERVVTWITDCEARGLVNSILCEINEVKDVKAQKGLVDFMGSLAKKRPQDFIRHFSMTVQLIAESDNKYWIREACLNIMSEIYMFKVREEDKERDNAFEADDVGREMNQSALADSDNEEESADLDPKQRSFMILTEHIHDRNAYTRSFAMKIFEKMIQKVPLPHIGEYQEKIVGRFDDNTSTVRKSAMNAFIAIINNNRLLDQLKHPAELRKQVDECEDPEVKKALVMLLRDCEKLLDLVKKGSEIVLNNLLHSNLTTDVIEAINWFYQITTIGIDEATLDGFRQMATHVWNKEEKIREKVLCCYKDVYFNDKMDPKRTAFGLIYLVAESSNAEAFSIGKMVQSIKIPKEAKKLIWKYALGRADQKLPPHLQAAAMAIICMTSKSEPEVLTEGNIDAFVYMIRDPDCPPLVLTEVFGVLTNLRQDAKKPMPDGAFDTDHDIFEATINRIYELLKKNCGPEMNNMVLAAIKLIYYLSANPSQQVSDIVSASFKMAISRLKKAKERQDNEYTAEKALPSVALALNAAGHHALNLAIWAECTVVPKLTEKTKKKKGDKTPKDDDDLEDMFGNIDDAAYEEENIIRVLNYELNRGPFKAITAFAKSILVQAGQWPSNVQCAAINCLMKFMAASADHAENHSRLIFTILQKAENVSVEQTILSAFPDLLVRHPNIMDTWVGDVFDKLEDHDDQVRASTLTMISDLIVKDLVKPRGRLYQVARLVLDQNPIIKRDAKTFFVEFSSHGTKLINNLPDILAKLHELQIVTDDFKEITTFLFDQLSGKEKQTEQLVEKLCSRFREQDAEDTWKQVALTISVMPVNERMIKKLSECAFMFQDKVSDLEIRDNLHEVCNKARENTKLMQKLTSEVDELEQVILGDKTLPVPQTPMKKSQRGKQSQQVPGSARKGKVAKKTRNADIWSSDEDDGAASPEEEVVPKRSSRSRAR</sequence>
<evidence type="ECO:0000256" key="3">
    <source>
        <dbReference type="ARBA" id="ARBA00022776"/>
    </source>
</evidence>
<evidence type="ECO:0000259" key="9">
    <source>
        <dbReference type="Pfam" id="PF12717"/>
    </source>
</evidence>
<organism evidence="10 11">
    <name type="scientific">Oikopleura dioica</name>
    <name type="common">Tunicate</name>
    <dbReference type="NCBI Taxonomy" id="34765"/>
    <lineage>
        <taxon>Eukaryota</taxon>
        <taxon>Metazoa</taxon>
        <taxon>Chordata</taxon>
        <taxon>Tunicata</taxon>
        <taxon>Appendicularia</taxon>
        <taxon>Copelata</taxon>
        <taxon>Oikopleuridae</taxon>
        <taxon>Oikopleura</taxon>
    </lineage>
</organism>
<feature type="compositionally biased region" description="Acidic residues" evidence="8">
    <location>
        <begin position="1120"/>
        <end position="1133"/>
    </location>
</feature>
<proteinExistence type="predicted"/>
<evidence type="ECO:0000256" key="5">
    <source>
        <dbReference type="ARBA" id="ARBA00023242"/>
    </source>
</evidence>
<dbReference type="SUPFAM" id="SSF48371">
    <property type="entry name" value="ARM repeat"/>
    <property type="match status" value="1"/>
</dbReference>
<evidence type="ECO:0000256" key="7">
    <source>
        <dbReference type="PROSITE-ProRule" id="PRU00259"/>
    </source>
</evidence>
<evidence type="ECO:0000313" key="11">
    <source>
        <dbReference type="Proteomes" id="UP001158576"/>
    </source>
</evidence>
<reference evidence="10 11" key="1">
    <citation type="submission" date="2021-04" db="EMBL/GenBank/DDBJ databases">
        <authorList>
            <person name="Bliznina A."/>
        </authorList>
    </citation>
    <scope>NUCLEOTIDE SEQUENCE [LARGE SCALE GENOMIC DNA]</scope>
</reference>
<keyword evidence="3" id="KW-0498">Mitosis</keyword>
<comment type="subcellular location">
    <subcellularLocation>
        <location evidence="1">Nucleus</location>
    </subcellularLocation>
</comment>
<accession>A0ABN7RTR1</accession>
<evidence type="ECO:0000256" key="6">
    <source>
        <dbReference type="ARBA" id="ARBA00023306"/>
    </source>
</evidence>
<evidence type="ECO:0000256" key="4">
    <source>
        <dbReference type="ARBA" id="ARBA00023067"/>
    </source>
</evidence>
<dbReference type="InterPro" id="IPR000225">
    <property type="entry name" value="Armadillo"/>
</dbReference>
<feature type="repeat" description="ARM" evidence="7">
    <location>
        <begin position="597"/>
        <end position="626"/>
    </location>
</feature>
<name>A0ABN7RTR1_OIKDI</name>
<keyword evidence="5" id="KW-0539">Nucleus</keyword>
<dbReference type="Proteomes" id="UP001158576">
    <property type="component" value="Chromosome PAR"/>
</dbReference>
<dbReference type="InterPro" id="IPR032682">
    <property type="entry name" value="Cnd1_C"/>
</dbReference>
<evidence type="ECO:0000313" key="10">
    <source>
        <dbReference type="EMBL" id="CAG5085884.1"/>
    </source>
</evidence>
<dbReference type="EMBL" id="OU015568">
    <property type="protein sequence ID" value="CAG5085884.1"/>
    <property type="molecule type" value="Genomic_DNA"/>
</dbReference>
<evidence type="ECO:0000256" key="8">
    <source>
        <dbReference type="SAM" id="MobiDB-lite"/>
    </source>
</evidence>